<comment type="caution">
    <text evidence="1">The sequence shown here is derived from an EMBL/GenBank/DDBJ whole genome shotgun (WGS) entry which is preliminary data.</text>
</comment>
<dbReference type="PANTHER" id="PTHR40518:SF1">
    <property type="entry name" value="ACETOACETATE DECARBOXYLASE"/>
    <property type="match status" value="1"/>
</dbReference>
<organism evidence="1 2">
    <name type="scientific">Meristemomyces frigidus</name>
    <dbReference type="NCBI Taxonomy" id="1508187"/>
    <lineage>
        <taxon>Eukaryota</taxon>
        <taxon>Fungi</taxon>
        <taxon>Dikarya</taxon>
        <taxon>Ascomycota</taxon>
        <taxon>Pezizomycotina</taxon>
        <taxon>Dothideomycetes</taxon>
        <taxon>Dothideomycetidae</taxon>
        <taxon>Mycosphaerellales</taxon>
        <taxon>Teratosphaeriaceae</taxon>
        <taxon>Meristemomyces</taxon>
    </lineage>
</organism>
<dbReference type="InterPro" id="IPR023375">
    <property type="entry name" value="ADC_dom_sf"/>
</dbReference>
<name>A0AAN7TRC5_9PEZI</name>
<gene>
    <name evidence="1" type="ORF">LTR62_004049</name>
</gene>
<protein>
    <submittedName>
        <fullName evidence="1">Uncharacterized protein</fullName>
    </submittedName>
</protein>
<dbReference type="PANTHER" id="PTHR40518">
    <property type="entry name" value="ACETOACETATE DECARBOXYLASE"/>
    <property type="match status" value="1"/>
</dbReference>
<sequence>MRGPLPVDIYDPLESTHPACSAREFKGGIGMVMVVRYFDTPVGEYDELVVIPGNFAVPGGPEKGQEKLRVTRIYVNQRETTYNALSKGRRNWNIPKHLARFEFSSPPLSKTASPPKAITVTVWPPADYKVRTEIPFFKATFTPMSWTPSFPLSTSYLPISSHFVQPPLPSSDDDPALTGTETWKSYDVSSWSNRAKMVWVRSEQGRDVVARGWCPKFTPWSLGVVLLDAEMVVGEAREWTV</sequence>
<dbReference type="EMBL" id="JAVRRL010000003">
    <property type="protein sequence ID" value="KAK5118005.1"/>
    <property type="molecule type" value="Genomic_DNA"/>
</dbReference>
<proteinExistence type="predicted"/>
<dbReference type="AlphaFoldDB" id="A0AAN7TRC5"/>
<evidence type="ECO:0000313" key="1">
    <source>
        <dbReference type="EMBL" id="KAK5118005.1"/>
    </source>
</evidence>
<reference evidence="1" key="1">
    <citation type="submission" date="2023-08" db="EMBL/GenBank/DDBJ databases">
        <title>Black Yeasts Isolated from many extreme environments.</title>
        <authorList>
            <person name="Coleine C."/>
            <person name="Stajich J.E."/>
            <person name="Selbmann L."/>
        </authorList>
    </citation>
    <scope>NUCLEOTIDE SEQUENCE</scope>
    <source>
        <strain evidence="1">CCFEE 5401</strain>
    </source>
</reference>
<dbReference type="Proteomes" id="UP001310890">
    <property type="component" value="Unassembled WGS sequence"/>
</dbReference>
<evidence type="ECO:0000313" key="2">
    <source>
        <dbReference type="Proteomes" id="UP001310890"/>
    </source>
</evidence>
<dbReference type="SUPFAM" id="SSF160104">
    <property type="entry name" value="Acetoacetate decarboxylase-like"/>
    <property type="match status" value="1"/>
</dbReference>
<accession>A0AAN7TRC5</accession>